<feature type="transmembrane region" description="Helical" evidence="21">
    <location>
        <begin position="50"/>
        <end position="67"/>
    </location>
</feature>
<feature type="transmembrane region" description="Helical" evidence="21">
    <location>
        <begin position="311"/>
        <end position="335"/>
    </location>
</feature>
<keyword evidence="3" id="KW-1003">Cell membrane</keyword>
<feature type="transmembrane region" description="Helical" evidence="21">
    <location>
        <begin position="15"/>
        <end position="38"/>
    </location>
</feature>
<dbReference type="PANTHER" id="PTHR30474">
    <property type="entry name" value="CELL CYCLE PROTEIN"/>
    <property type="match status" value="1"/>
</dbReference>
<name>A0A7V6A3N0_9BACT</name>
<keyword evidence="11 21" id="KW-0472">Membrane</keyword>
<keyword evidence="6" id="KW-0808">Transferase</keyword>
<sequence>MLKKNDLAVTSHHDFALLASALVLVSLGLTMVFISSTVMANAQYQDPYFFVKRQTIYALVGVGVLVFGRTTDYHVYKRYAYWLLCIALIGLVLVFVPHIGAKIRGSARWLRLGPVALQPSEFAKLAMVIFLAYSLSRKQEKMKYFAIGFLPHMLIAGLFIALILKEPDFGTSMTLAGIVFIMLLAGGTRFTYIFISFSLAIPGLVVMVMRDPKKFSRILSFLDPWKYGQDVGYQLKQSLLAIGSGCLWGMGPGQSRAKLFYLPDAHTDFILAIFSEELGFIGVLLIIALFALLVYRGLLVALRAPDAFGSYLALGLTLLIALPACVNMGVVSGILPTKGLSLPFLSYGGSSLLVNLLAVGILLNISSQIKRPQAKANGTPADKPNTTVSS</sequence>
<proteinExistence type="inferred from homology"/>
<evidence type="ECO:0000256" key="9">
    <source>
        <dbReference type="ARBA" id="ARBA00022984"/>
    </source>
</evidence>
<comment type="subcellular location">
    <subcellularLocation>
        <location evidence="1">Cell membrane</location>
        <topology evidence="1">Multi-pass membrane protein</topology>
    </subcellularLocation>
</comment>
<evidence type="ECO:0000256" key="21">
    <source>
        <dbReference type="SAM" id="Phobius"/>
    </source>
</evidence>
<feature type="transmembrane region" description="Helical" evidence="21">
    <location>
        <begin position="278"/>
        <end position="299"/>
    </location>
</feature>
<evidence type="ECO:0000256" key="5">
    <source>
        <dbReference type="ARBA" id="ARBA00022676"/>
    </source>
</evidence>
<evidence type="ECO:0000256" key="3">
    <source>
        <dbReference type="ARBA" id="ARBA00022475"/>
    </source>
</evidence>
<dbReference type="EC" id="2.4.99.28" evidence="19"/>
<evidence type="ECO:0000256" key="20">
    <source>
        <dbReference type="ARBA" id="ARBA00049902"/>
    </source>
</evidence>
<evidence type="ECO:0000256" key="6">
    <source>
        <dbReference type="ARBA" id="ARBA00022679"/>
    </source>
</evidence>
<evidence type="ECO:0000256" key="17">
    <source>
        <dbReference type="ARBA" id="ARBA00041185"/>
    </source>
</evidence>
<evidence type="ECO:0000256" key="16">
    <source>
        <dbReference type="ARBA" id="ARBA00038053"/>
    </source>
</evidence>
<evidence type="ECO:0000313" key="22">
    <source>
        <dbReference type="EMBL" id="HHS29674.1"/>
    </source>
</evidence>
<evidence type="ECO:0000256" key="15">
    <source>
        <dbReference type="ARBA" id="ARBA00033270"/>
    </source>
</evidence>
<dbReference type="Pfam" id="PF01098">
    <property type="entry name" value="FTSW_RODA_SPOVE"/>
    <property type="match status" value="1"/>
</dbReference>
<dbReference type="InterPro" id="IPR001182">
    <property type="entry name" value="FtsW/RodA"/>
</dbReference>
<comment type="similarity">
    <text evidence="16">Belongs to the SEDS family. FtsW subfamily.</text>
</comment>
<gene>
    <name evidence="22" type="primary">ftsW</name>
    <name evidence="22" type="ORF">ENV52_08240</name>
</gene>
<keyword evidence="7 21" id="KW-0812">Transmembrane</keyword>
<evidence type="ECO:0000256" key="13">
    <source>
        <dbReference type="ARBA" id="ARBA00023316"/>
    </source>
</evidence>
<keyword evidence="5" id="KW-0328">Glycosyltransferase</keyword>
<dbReference type="GO" id="GO:0008955">
    <property type="term" value="F:peptidoglycan glycosyltransferase activity"/>
    <property type="evidence" value="ECO:0007669"/>
    <property type="project" value="UniProtKB-EC"/>
</dbReference>
<evidence type="ECO:0000256" key="11">
    <source>
        <dbReference type="ARBA" id="ARBA00023136"/>
    </source>
</evidence>
<keyword evidence="9" id="KW-0573">Peptidoglycan synthesis</keyword>
<protein>
    <recommendedName>
        <fullName evidence="17">Probable peptidoglycan glycosyltransferase FtsW</fullName>
        <ecNumber evidence="19">2.4.99.28</ecNumber>
    </recommendedName>
    <alternativeName>
        <fullName evidence="18">Cell division protein FtsW</fullName>
    </alternativeName>
    <alternativeName>
        <fullName evidence="15">Cell wall polymerase</fullName>
    </alternativeName>
    <alternativeName>
        <fullName evidence="14">Peptidoglycan polymerase</fullName>
    </alternativeName>
</protein>
<dbReference type="EMBL" id="DTGR01000134">
    <property type="protein sequence ID" value="HHS29674.1"/>
    <property type="molecule type" value="Genomic_DNA"/>
</dbReference>
<dbReference type="AlphaFoldDB" id="A0A7V6A3N0"/>
<evidence type="ECO:0000256" key="10">
    <source>
        <dbReference type="ARBA" id="ARBA00022989"/>
    </source>
</evidence>
<feature type="transmembrane region" description="Helical" evidence="21">
    <location>
        <begin position="79"/>
        <end position="101"/>
    </location>
</feature>
<dbReference type="GO" id="GO:0032153">
    <property type="term" value="C:cell division site"/>
    <property type="evidence" value="ECO:0007669"/>
    <property type="project" value="TreeGrafter"/>
</dbReference>
<reference evidence="22" key="1">
    <citation type="journal article" date="2020" name="mSystems">
        <title>Genome- and Community-Level Interaction Insights into Carbon Utilization and Element Cycling Functions of Hydrothermarchaeota in Hydrothermal Sediment.</title>
        <authorList>
            <person name="Zhou Z."/>
            <person name="Liu Y."/>
            <person name="Xu W."/>
            <person name="Pan J."/>
            <person name="Luo Z.H."/>
            <person name="Li M."/>
        </authorList>
    </citation>
    <scope>NUCLEOTIDE SEQUENCE [LARGE SCALE GENOMIC DNA]</scope>
    <source>
        <strain evidence="22">SpSt-767</strain>
    </source>
</reference>
<dbReference type="InterPro" id="IPR013437">
    <property type="entry name" value="FtsW"/>
</dbReference>
<evidence type="ECO:0000256" key="12">
    <source>
        <dbReference type="ARBA" id="ARBA00023306"/>
    </source>
</evidence>
<dbReference type="GO" id="GO:0008360">
    <property type="term" value="P:regulation of cell shape"/>
    <property type="evidence" value="ECO:0007669"/>
    <property type="project" value="UniProtKB-KW"/>
</dbReference>
<evidence type="ECO:0000256" key="7">
    <source>
        <dbReference type="ARBA" id="ARBA00022692"/>
    </source>
</evidence>
<keyword evidence="13" id="KW-0961">Cell wall biogenesis/degradation</keyword>
<dbReference type="InterPro" id="IPR018365">
    <property type="entry name" value="Cell_cycle_FtsW-rel_CS"/>
</dbReference>
<evidence type="ECO:0000256" key="19">
    <source>
        <dbReference type="ARBA" id="ARBA00044770"/>
    </source>
</evidence>
<dbReference type="PROSITE" id="PS00428">
    <property type="entry name" value="FTSW_RODA_SPOVE"/>
    <property type="match status" value="1"/>
</dbReference>
<evidence type="ECO:0000256" key="4">
    <source>
        <dbReference type="ARBA" id="ARBA00022618"/>
    </source>
</evidence>
<evidence type="ECO:0000256" key="14">
    <source>
        <dbReference type="ARBA" id="ARBA00032370"/>
    </source>
</evidence>
<dbReference type="GO" id="GO:0071555">
    <property type="term" value="P:cell wall organization"/>
    <property type="evidence" value="ECO:0007669"/>
    <property type="project" value="UniProtKB-KW"/>
</dbReference>
<feature type="transmembrane region" description="Helical" evidence="21">
    <location>
        <begin position="169"/>
        <end position="185"/>
    </location>
</feature>
<feature type="transmembrane region" description="Helical" evidence="21">
    <location>
        <begin position="347"/>
        <end position="365"/>
    </location>
</feature>
<accession>A0A7V6A3N0</accession>
<evidence type="ECO:0000256" key="1">
    <source>
        <dbReference type="ARBA" id="ARBA00004651"/>
    </source>
</evidence>
<keyword evidence="12" id="KW-0131">Cell cycle</keyword>
<dbReference type="GO" id="GO:0015648">
    <property type="term" value="F:lipid-linked peptidoglycan transporter activity"/>
    <property type="evidence" value="ECO:0007669"/>
    <property type="project" value="TreeGrafter"/>
</dbReference>
<dbReference type="GO" id="GO:0009252">
    <property type="term" value="P:peptidoglycan biosynthetic process"/>
    <property type="evidence" value="ECO:0007669"/>
    <property type="project" value="UniProtKB-KW"/>
</dbReference>
<feature type="transmembrane region" description="Helical" evidence="21">
    <location>
        <begin position="144"/>
        <end position="163"/>
    </location>
</feature>
<comment type="pathway">
    <text evidence="2">Cell wall biogenesis; peptidoglycan biosynthesis.</text>
</comment>
<dbReference type="GO" id="GO:0005886">
    <property type="term" value="C:plasma membrane"/>
    <property type="evidence" value="ECO:0007669"/>
    <property type="project" value="UniProtKB-SubCell"/>
</dbReference>
<organism evidence="22">
    <name type="scientific">Desulfobacca acetoxidans</name>
    <dbReference type="NCBI Taxonomy" id="60893"/>
    <lineage>
        <taxon>Bacteria</taxon>
        <taxon>Pseudomonadati</taxon>
        <taxon>Thermodesulfobacteriota</taxon>
        <taxon>Desulfobaccia</taxon>
        <taxon>Desulfobaccales</taxon>
        <taxon>Desulfobaccaceae</taxon>
        <taxon>Desulfobacca</taxon>
    </lineage>
</organism>
<dbReference type="PANTHER" id="PTHR30474:SF2">
    <property type="entry name" value="PEPTIDOGLYCAN GLYCOSYLTRANSFERASE FTSW-RELATED"/>
    <property type="match status" value="1"/>
</dbReference>
<dbReference type="NCBIfam" id="TIGR02614">
    <property type="entry name" value="ftsW"/>
    <property type="match status" value="1"/>
</dbReference>
<evidence type="ECO:0000256" key="2">
    <source>
        <dbReference type="ARBA" id="ARBA00004752"/>
    </source>
</evidence>
<keyword evidence="10 21" id="KW-1133">Transmembrane helix</keyword>
<evidence type="ECO:0000256" key="8">
    <source>
        <dbReference type="ARBA" id="ARBA00022960"/>
    </source>
</evidence>
<feature type="transmembrane region" description="Helical" evidence="21">
    <location>
        <begin position="192"/>
        <end position="209"/>
    </location>
</feature>
<comment type="catalytic activity">
    <reaction evidence="20">
        <text>[GlcNAc-(1-&gt;4)-Mur2Ac(oyl-L-Ala-gamma-D-Glu-L-Lys-D-Ala-D-Ala)](n)-di-trans,octa-cis-undecaprenyl diphosphate + beta-D-GlcNAc-(1-&gt;4)-Mur2Ac(oyl-L-Ala-gamma-D-Glu-L-Lys-D-Ala-D-Ala)-di-trans,octa-cis-undecaprenyl diphosphate = [GlcNAc-(1-&gt;4)-Mur2Ac(oyl-L-Ala-gamma-D-Glu-L-Lys-D-Ala-D-Ala)](n+1)-di-trans,octa-cis-undecaprenyl diphosphate + di-trans,octa-cis-undecaprenyl diphosphate + H(+)</text>
        <dbReference type="Rhea" id="RHEA:23708"/>
        <dbReference type="Rhea" id="RHEA-COMP:9602"/>
        <dbReference type="Rhea" id="RHEA-COMP:9603"/>
        <dbReference type="ChEBI" id="CHEBI:15378"/>
        <dbReference type="ChEBI" id="CHEBI:58405"/>
        <dbReference type="ChEBI" id="CHEBI:60033"/>
        <dbReference type="ChEBI" id="CHEBI:78435"/>
        <dbReference type="EC" id="2.4.99.28"/>
    </reaction>
</comment>
<comment type="caution">
    <text evidence="22">The sequence shown here is derived from an EMBL/GenBank/DDBJ whole genome shotgun (WGS) entry which is preliminary data.</text>
</comment>
<evidence type="ECO:0000256" key="18">
    <source>
        <dbReference type="ARBA" id="ARBA00041418"/>
    </source>
</evidence>
<keyword evidence="4" id="KW-0132">Cell division</keyword>
<keyword evidence="8" id="KW-0133">Cell shape</keyword>
<dbReference type="GO" id="GO:0051301">
    <property type="term" value="P:cell division"/>
    <property type="evidence" value="ECO:0007669"/>
    <property type="project" value="UniProtKB-KW"/>
</dbReference>